<dbReference type="Proteomes" id="UP000673691">
    <property type="component" value="Unassembled WGS sequence"/>
</dbReference>
<comment type="similarity">
    <text evidence="1">Belongs to the iron/manganese superoxide dismutase family.</text>
</comment>
<dbReference type="PANTHER" id="PTHR11404:SF6">
    <property type="entry name" value="SUPEROXIDE DISMUTASE [MN], MITOCHONDRIAL"/>
    <property type="match status" value="1"/>
</dbReference>
<evidence type="ECO:0000256" key="1">
    <source>
        <dbReference type="ARBA" id="ARBA00008714"/>
    </source>
</evidence>
<name>A0A8H8DEE8_9FUNG</name>
<gene>
    <name evidence="6" type="ORF">BJ554DRAFT_5127</name>
</gene>
<evidence type="ECO:0000313" key="7">
    <source>
        <dbReference type="Proteomes" id="UP000673691"/>
    </source>
</evidence>
<comment type="caution">
    <text evidence="6">The sequence shown here is derived from an EMBL/GenBank/DDBJ whole genome shotgun (WGS) entry which is preliminary data.</text>
</comment>
<dbReference type="InterPro" id="IPR036314">
    <property type="entry name" value="SOD_C_sf"/>
</dbReference>
<feature type="domain" description="Manganese/iron superoxide dismutase C-terminal" evidence="5">
    <location>
        <begin position="50"/>
        <end position="78"/>
    </location>
</feature>
<organism evidence="6 7">
    <name type="scientific">Olpidium bornovanus</name>
    <dbReference type="NCBI Taxonomy" id="278681"/>
    <lineage>
        <taxon>Eukaryota</taxon>
        <taxon>Fungi</taxon>
        <taxon>Fungi incertae sedis</taxon>
        <taxon>Olpidiomycota</taxon>
        <taxon>Olpidiomycotina</taxon>
        <taxon>Olpidiomycetes</taxon>
        <taxon>Olpidiales</taxon>
        <taxon>Olpidiaceae</taxon>
        <taxon>Olpidium</taxon>
    </lineage>
</organism>
<dbReference type="EC" id="1.15.1.1" evidence="2"/>
<dbReference type="InterPro" id="IPR050265">
    <property type="entry name" value="Fe/Mn_Superoxide_Dismutase"/>
</dbReference>
<dbReference type="SUPFAM" id="SSF54719">
    <property type="entry name" value="Fe,Mn superoxide dismutase (SOD), C-terminal domain"/>
    <property type="match status" value="1"/>
</dbReference>
<keyword evidence="7" id="KW-1185">Reference proteome</keyword>
<dbReference type="Gene3D" id="3.55.40.20">
    <property type="entry name" value="Iron/manganese superoxide dismutase, C-terminal domain"/>
    <property type="match status" value="2"/>
</dbReference>
<dbReference type="GO" id="GO:0046872">
    <property type="term" value="F:metal ion binding"/>
    <property type="evidence" value="ECO:0007669"/>
    <property type="project" value="UniProtKB-KW"/>
</dbReference>
<sequence>MRYIILPSRLHNVGALLNAINKDFGSLDKFINDFNAEAAAVQGSGWGWLAYYLDYKNARPEYLKNIWEVVNWKNVAERYAEAQ</sequence>
<keyword evidence="4" id="KW-0560">Oxidoreductase</keyword>
<keyword evidence="3" id="KW-0479">Metal-binding</keyword>
<dbReference type="PANTHER" id="PTHR11404">
    <property type="entry name" value="SUPEROXIDE DISMUTASE 2"/>
    <property type="match status" value="1"/>
</dbReference>
<dbReference type="Pfam" id="PF02777">
    <property type="entry name" value="Sod_Fe_C"/>
    <property type="match status" value="2"/>
</dbReference>
<accession>A0A8H8DEE8</accession>
<evidence type="ECO:0000313" key="6">
    <source>
        <dbReference type="EMBL" id="KAG5455453.1"/>
    </source>
</evidence>
<dbReference type="AlphaFoldDB" id="A0A8H8DEE8"/>
<proteinExistence type="inferred from homology"/>
<evidence type="ECO:0000256" key="2">
    <source>
        <dbReference type="ARBA" id="ARBA00012682"/>
    </source>
</evidence>
<reference evidence="6 7" key="1">
    <citation type="journal article" name="Sci. Rep.">
        <title>Genome-scale phylogenetic analyses confirm Olpidium as the closest living zoosporic fungus to the non-flagellated, terrestrial fungi.</title>
        <authorList>
            <person name="Chang Y."/>
            <person name="Rochon D."/>
            <person name="Sekimoto S."/>
            <person name="Wang Y."/>
            <person name="Chovatia M."/>
            <person name="Sandor L."/>
            <person name="Salamov A."/>
            <person name="Grigoriev I.V."/>
            <person name="Stajich J.E."/>
            <person name="Spatafora J.W."/>
        </authorList>
    </citation>
    <scope>NUCLEOTIDE SEQUENCE [LARGE SCALE GENOMIC DNA]</scope>
    <source>
        <strain evidence="6">S191</strain>
    </source>
</reference>
<evidence type="ECO:0000259" key="5">
    <source>
        <dbReference type="Pfam" id="PF02777"/>
    </source>
</evidence>
<protein>
    <recommendedName>
        <fullName evidence="2">superoxide dismutase</fullName>
        <ecNumber evidence="2">1.15.1.1</ecNumber>
    </recommendedName>
</protein>
<feature type="domain" description="Manganese/iron superoxide dismutase C-terminal" evidence="5">
    <location>
        <begin position="14"/>
        <end position="49"/>
    </location>
</feature>
<dbReference type="OrthoDB" id="239262at2759"/>
<dbReference type="InterPro" id="IPR019832">
    <property type="entry name" value="Mn/Fe_SOD_C"/>
</dbReference>
<dbReference type="GO" id="GO:0004784">
    <property type="term" value="F:superoxide dismutase activity"/>
    <property type="evidence" value="ECO:0007669"/>
    <property type="project" value="UniProtKB-EC"/>
</dbReference>
<dbReference type="EMBL" id="JAEFCI010013359">
    <property type="protein sequence ID" value="KAG5455453.1"/>
    <property type="molecule type" value="Genomic_DNA"/>
</dbReference>
<evidence type="ECO:0000256" key="4">
    <source>
        <dbReference type="ARBA" id="ARBA00023002"/>
    </source>
</evidence>
<evidence type="ECO:0000256" key="3">
    <source>
        <dbReference type="ARBA" id="ARBA00022723"/>
    </source>
</evidence>